<reference evidence="2 3" key="1">
    <citation type="submission" date="2019-08" db="EMBL/GenBank/DDBJ databases">
        <authorList>
            <person name="Dong K."/>
        </authorList>
    </citation>
    <scope>NUCLEOTIDE SEQUENCE [LARGE SCALE GENOMIC DNA]</scope>
    <source>
        <strain evidence="2 3">M4-8</strain>
    </source>
</reference>
<dbReference type="Proteomes" id="UP000321196">
    <property type="component" value="Unassembled WGS sequence"/>
</dbReference>
<evidence type="ECO:0000313" key="2">
    <source>
        <dbReference type="EMBL" id="TXK06119.1"/>
    </source>
</evidence>
<protein>
    <submittedName>
        <fullName evidence="2">Uncharacterized protein</fullName>
    </submittedName>
</protein>
<gene>
    <name evidence="2" type="ORF">FVP60_03905</name>
</gene>
<keyword evidence="3" id="KW-1185">Reference proteome</keyword>
<organism evidence="2 3">
    <name type="scientific">Microbacterium mitrae</name>
    <dbReference type="NCBI Taxonomy" id="664640"/>
    <lineage>
        <taxon>Bacteria</taxon>
        <taxon>Bacillati</taxon>
        <taxon>Actinomycetota</taxon>
        <taxon>Actinomycetes</taxon>
        <taxon>Micrococcales</taxon>
        <taxon>Microbacteriaceae</taxon>
        <taxon>Microbacterium</taxon>
    </lineage>
</organism>
<proteinExistence type="predicted"/>
<sequence length="85" mass="9643">MEHIFSQFGPGLPSQRWLVTQSDGDSTVPPRPHVVPRRPHLVPRRRHLVPRRPQVVPCRPRAVPFGFPKQPLCTESCDGSDRSDS</sequence>
<dbReference type="EMBL" id="VRSW01000001">
    <property type="protein sequence ID" value="TXK06119.1"/>
    <property type="molecule type" value="Genomic_DNA"/>
</dbReference>
<evidence type="ECO:0000256" key="1">
    <source>
        <dbReference type="SAM" id="MobiDB-lite"/>
    </source>
</evidence>
<dbReference type="AlphaFoldDB" id="A0A5C8HS16"/>
<accession>A0A5C8HS16</accession>
<feature type="region of interest" description="Disordered" evidence="1">
    <location>
        <begin position="1"/>
        <end position="38"/>
    </location>
</feature>
<evidence type="ECO:0000313" key="3">
    <source>
        <dbReference type="Proteomes" id="UP000321196"/>
    </source>
</evidence>
<comment type="caution">
    <text evidence="2">The sequence shown here is derived from an EMBL/GenBank/DDBJ whole genome shotgun (WGS) entry which is preliminary data.</text>
</comment>
<name>A0A5C8HS16_9MICO</name>